<protein>
    <submittedName>
        <fullName evidence="1">Uncharacterized protein</fullName>
    </submittedName>
</protein>
<organism evidence="1">
    <name type="scientific">Brassica oleracea</name>
    <name type="common">Wild cabbage</name>
    <dbReference type="NCBI Taxonomy" id="3712"/>
    <lineage>
        <taxon>Eukaryota</taxon>
        <taxon>Viridiplantae</taxon>
        <taxon>Streptophyta</taxon>
        <taxon>Embryophyta</taxon>
        <taxon>Tracheophyta</taxon>
        <taxon>Spermatophyta</taxon>
        <taxon>Magnoliopsida</taxon>
        <taxon>eudicotyledons</taxon>
        <taxon>Gunneridae</taxon>
        <taxon>Pentapetalae</taxon>
        <taxon>rosids</taxon>
        <taxon>malvids</taxon>
        <taxon>Brassicales</taxon>
        <taxon>Brassicaceae</taxon>
        <taxon>Brassiceae</taxon>
        <taxon>Brassica</taxon>
    </lineage>
</organism>
<reference evidence="1" key="1">
    <citation type="submission" date="2018-11" db="EMBL/GenBank/DDBJ databases">
        <authorList>
            <consortium name="Genoscope - CEA"/>
            <person name="William W."/>
        </authorList>
    </citation>
    <scope>NUCLEOTIDE SEQUENCE</scope>
</reference>
<name>A0A3P6CAH7_BRAOL</name>
<gene>
    <name evidence="1" type="ORF">BOLC4T25451H</name>
</gene>
<proteinExistence type="predicted"/>
<evidence type="ECO:0000313" key="1">
    <source>
        <dbReference type="EMBL" id="VDD10034.1"/>
    </source>
</evidence>
<dbReference type="AlphaFoldDB" id="A0A3P6CAH7"/>
<dbReference type="EMBL" id="LR031873">
    <property type="protein sequence ID" value="VDD10034.1"/>
    <property type="molecule type" value="Genomic_DNA"/>
</dbReference>
<sequence length="66" mass="7593">MSREVEAIVSHMKQEVVFVESCASQLSILTPQAVKVLTMWEMIDMWKKYNSFGIAYISCKGMLPMF</sequence>
<accession>A0A3P6CAH7</accession>